<name>A0ABW5Z456_9FLAO</name>
<sequence>MEHEIIKLKNSGIIQSHYDIADFHQYAYKIGEFPSYCQSGISIYEDFVEGFEFVFQITSNEKINLSIIDSGSFMFAKNDKTKKWNLYYDFY</sequence>
<gene>
    <name evidence="1" type="ORF">ACFSX9_01610</name>
</gene>
<evidence type="ECO:0000313" key="1">
    <source>
        <dbReference type="EMBL" id="MFD2907422.1"/>
    </source>
</evidence>
<protein>
    <submittedName>
        <fullName evidence="1">Uncharacterized protein</fullName>
    </submittedName>
</protein>
<evidence type="ECO:0000313" key="2">
    <source>
        <dbReference type="Proteomes" id="UP001597549"/>
    </source>
</evidence>
<accession>A0ABW5Z456</accession>
<reference evidence="2" key="1">
    <citation type="journal article" date="2019" name="Int. J. Syst. Evol. Microbiol.">
        <title>The Global Catalogue of Microorganisms (GCM) 10K type strain sequencing project: providing services to taxonomists for standard genome sequencing and annotation.</title>
        <authorList>
            <consortium name="The Broad Institute Genomics Platform"/>
            <consortium name="The Broad Institute Genome Sequencing Center for Infectious Disease"/>
            <person name="Wu L."/>
            <person name="Ma J."/>
        </authorList>
    </citation>
    <scope>NUCLEOTIDE SEQUENCE [LARGE SCALE GENOMIC DNA]</scope>
    <source>
        <strain evidence="2">KCTC 52644</strain>
    </source>
</reference>
<comment type="caution">
    <text evidence="1">The sequence shown here is derived from an EMBL/GenBank/DDBJ whole genome shotgun (WGS) entry which is preliminary data.</text>
</comment>
<organism evidence="1 2">
    <name type="scientific">Flavobacterium ardleyense</name>
    <dbReference type="NCBI Taxonomy" id="2038737"/>
    <lineage>
        <taxon>Bacteria</taxon>
        <taxon>Pseudomonadati</taxon>
        <taxon>Bacteroidota</taxon>
        <taxon>Flavobacteriia</taxon>
        <taxon>Flavobacteriales</taxon>
        <taxon>Flavobacteriaceae</taxon>
        <taxon>Flavobacterium</taxon>
    </lineage>
</organism>
<dbReference type="EMBL" id="JBHUOL010000004">
    <property type="protein sequence ID" value="MFD2907422.1"/>
    <property type="molecule type" value="Genomic_DNA"/>
</dbReference>
<dbReference type="Proteomes" id="UP001597549">
    <property type="component" value="Unassembled WGS sequence"/>
</dbReference>
<dbReference type="RefSeq" id="WP_379803557.1">
    <property type="nucleotide sequence ID" value="NZ_JBHUOL010000004.1"/>
</dbReference>
<keyword evidence="2" id="KW-1185">Reference proteome</keyword>
<proteinExistence type="predicted"/>